<comment type="caution">
    <text evidence="2">The sequence shown here is derived from an EMBL/GenBank/DDBJ whole genome shotgun (WGS) entry which is preliminary data.</text>
</comment>
<name>A0A2N6SD70_9BACL</name>
<organism evidence="2 3">
    <name type="scientific">Gemella sanguinis</name>
    <dbReference type="NCBI Taxonomy" id="84135"/>
    <lineage>
        <taxon>Bacteria</taxon>
        <taxon>Bacillati</taxon>
        <taxon>Bacillota</taxon>
        <taxon>Bacilli</taxon>
        <taxon>Bacillales</taxon>
        <taxon>Gemellaceae</taxon>
        <taxon>Gemella</taxon>
    </lineage>
</organism>
<evidence type="ECO:0000313" key="3">
    <source>
        <dbReference type="Proteomes" id="UP000235670"/>
    </source>
</evidence>
<dbReference type="Gene3D" id="3.30.1780.10">
    <property type="entry name" value="ornithine cyclodeaminase, domain 1"/>
    <property type="match status" value="1"/>
</dbReference>
<dbReference type="PANTHER" id="PTHR13812:SF19">
    <property type="entry name" value="KETIMINE REDUCTASE MU-CRYSTALLIN"/>
    <property type="match status" value="1"/>
</dbReference>
<sequence>MIILNKEEIQKCLPMKEAIEVCKKSLKDYSENKTNIPLRINLPVEKYNGQALFMPGSISSNKEKVGIKIVSVYPNNAQYNLPSVPSTVLMIDSKTGIVNGLLDGTYLTALRTAALQGAATDLLARKDSKVATLIGTGGQAFEQARALLTVRNLEELRVVGRNFEKTKKFVEKLKNELSEFSTNILTYEHANAAVIDSDIITTVTTSTTPTFDAKYVKDGTHINGIGSFTPDMIELPTELINKNNKIYFDTNDGVLSEAGDILLPLDKGLITKNDFKGELGDLVLNPAIGRENNNEITIFKSVGTAVLDIACGYEIISKAQELNLGIKVDM</sequence>
<dbReference type="GO" id="GO:0019752">
    <property type="term" value="P:carboxylic acid metabolic process"/>
    <property type="evidence" value="ECO:0007669"/>
    <property type="project" value="UniProtKB-ARBA"/>
</dbReference>
<dbReference type="InterPro" id="IPR023401">
    <property type="entry name" value="ODC_N"/>
</dbReference>
<dbReference type="PIRSF" id="PIRSF001439">
    <property type="entry name" value="CryM"/>
    <property type="match status" value="1"/>
</dbReference>
<gene>
    <name evidence="2" type="ORF">CJ218_07460</name>
</gene>
<dbReference type="GO" id="GO:0016491">
    <property type="term" value="F:oxidoreductase activity"/>
    <property type="evidence" value="ECO:0007669"/>
    <property type="project" value="UniProtKB-ARBA"/>
</dbReference>
<dbReference type="Gene3D" id="3.40.50.720">
    <property type="entry name" value="NAD(P)-binding Rossmann-like Domain"/>
    <property type="match status" value="1"/>
</dbReference>
<dbReference type="GO" id="GO:0005737">
    <property type="term" value="C:cytoplasm"/>
    <property type="evidence" value="ECO:0007669"/>
    <property type="project" value="TreeGrafter"/>
</dbReference>
<dbReference type="InterPro" id="IPR036291">
    <property type="entry name" value="NAD(P)-bd_dom_sf"/>
</dbReference>
<accession>A0A2N6SD70</accession>
<comment type="similarity">
    <text evidence="1">Belongs to the ornithine cyclodeaminase/mu-crystallin family.</text>
</comment>
<dbReference type="InterPro" id="IPR003462">
    <property type="entry name" value="ODC_Mu_crystall"/>
</dbReference>
<dbReference type="PANTHER" id="PTHR13812">
    <property type="entry name" value="KETIMINE REDUCTASE MU-CRYSTALLIN"/>
    <property type="match status" value="1"/>
</dbReference>
<evidence type="ECO:0000313" key="2">
    <source>
        <dbReference type="EMBL" id="PMC51829.1"/>
    </source>
</evidence>
<dbReference type="EMBL" id="PNGT01000009">
    <property type="protein sequence ID" value="PMC51829.1"/>
    <property type="molecule type" value="Genomic_DNA"/>
</dbReference>
<dbReference type="FunFam" id="3.40.50.720:FF:000311">
    <property type="entry name" value="Ornithine cyclodeaminase"/>
    <property type="match status" value="1"/>
</dbReference>
<dbReference type="Pfam" id="PF02423">
    <property type="entry name" value="OCD_Mu_crystall"/>
    <property type="match status" value="1"/>
</dbReference>
<dbReference type="STRING" id="84135.GCA_001052115_01339"/>
<reference evidence="2 3" key="1">
    <citation type="submission" date="2017-09" db="EMBL/GenBank/DDBJ databases">
        <title>Bacterial strain isolated from the female urinary microbiota.</title>
        <authorList>
            <person name="Thomas-White K."/>
            <person name="Kumar N."/>
            <person name="Forster S."/>
            <person name="Putonti C."/>
            <person name="Lawley T."/>
            <person name="Wolfe A.J."/>
        </authorList>
    </citation>
    <scope>NUCLEOTIDE SEQUENCE [LARGE SCALE GENOMIC DNA]</scope>
    <source>
        <strain evidence="2 3">UMB0186</strain>
    </source>
</reference>
<dbReference type="SUPFAM" id="SSF51735">
    <property type="entry name" value="NAD(P)-binding Rossmann-fold domains"/>
    <property type="match status" value="1"/>
</dbReference>
<dbReference type="AlphaFoldDB" id="A0A2N6SD70"/>
<proteinExistence type="inferred from homology"/>
<protein>
    <submittedName>
        <fullName evidence="2">Ornithine cyclodeaminase family protein</fullName>
    </submittedName>
</protein>
<dbReference type="OrthoDB" id="9792005at2"/>
<dbReference type="Proteomes" id="UP000235670">
    <property type="component" value="Unassembled WGS sequence"/>
</dbReference>
<evidence type="ECO:0000256" key="1">
    <source>
        <dbReference type="ARBA" id="ARBA00008903"/>
    </source>
</evidence>
<dbReference type="RefSeq" id="WP_102190141.1">
    <property type="nucleotide sequence ID" value="NZ_CAUTAO010000002.1"/>
</dbReference>